<dbReference type="InterPro" id="IPR015797">
    <property type="entry name" value="NUDIX_hydrolase-like_dom_sf"/>
</dbReference>
<sequence>MGNLEHISYLRSMVGHEKVIMVVSGVIVFDKENRVLLQKRSDVGEWGFPGGFMEIRRKR</sequence>
<accession>A0A5K7X1B1</accession>
<evidence type="ECO:0000313" key="2">
    <source>
        <dbReference type="EMBL" id="BBN99799.1"/>
    </source>
</evidence>
<evidence type="ECO:0000259" key="1">
    <source>
        <dbReference type="Pfam" id="PF00293"/>
    </source>
</evidence>
<organism evidence="2 3">
    <name type="scientific">Sporolactobacillus terrae</name>
    <dbReference type="NCBI Taxonomy" id="269673"/>
    <lineage>
        <taxon>Bacteria</taxon>
        <taxon>Bacillati</taxon>
        <taxon>Bacillota</taxon>
        <taxon>Bacilli</taxon>
        <taxon>Bacillales</taxon>
        <taxon>Sporolactobacillaceae</taxon>
        <taxon>Sporolactobacillus</taxon>
    </lineage>
</organism>
<dbReference type="InterPro" id="IPR000086">
    <property type="entry name" value="NUDIX_hydrolase_dom"/>
</dbReference>
<name>A0A5K7X1B1_9BACL</name>
<dbReference type="Pfam" id="PF00293">
    <property type="entry name" value="NUDIX"/>
    <property type="match status" value="1"/>
</dbReference>
<dbReference type="EMBL" id="AP021853">
    <property type="protein sequence ID" value="BBN99799.1"/>
    <property type="molecule type" value="Genomic_DNA"/>
</dbReference>
<protein>
    <recommendedName>
        <fullName evidence="1">Nudix hydrolase domain-containing protein</fullName>
    </recommendedName>
</protein>
<dbReference type="SUPFAM" id="SSF55811">
    <property type="entry name" value="Nudix"/>
    <property type="match status" value="1"/>
</dbReference>
<dbReference type="Gene3D" id="3.90.79.10">
    <property type="entry name" value="Nucleoside Triphosphate Pyrophosphohydrolase"/>
    <property type="match status" value="1"/>
</dbReference>
<dbReference type="Proteomes" id="UP000326951">
    <property type="component" value="Chromosome"/>
</dbReference>
<gene>
    <name evidence="2" type="ORF">St703_25040</name>
</gene>
<feature type="domain" description="Nudix hydrolase" evidence="1">
    <location>
        <begin position="23"/>
        <end position="54"/>
    </location>
</feature>
<proteinExistence type="predicted"/>
<evidence type="ECO:0000313" key="3">
    <source>
        <dbReference type="Proteomes" id="UP000326951"/>
    </source>
</evidence>
<dbReference type="AlphaFoldDB" id="A0A5K7X1B1"/>
<reference evidence="2 3" key="1">
    <citation type="submission" date="2019-09" db="EMBL/GenBank/DDBJ databases">
        <title>Complete genome sequence of Sporolactobacillus terrae 70-3.</title>
        <authorList>
            <person name="Tanaka N."/>
            <person name="Shiwa Y."/>
            <person name="Fujita N."/>
            <person name="Tanasupawat S."/>
        </authorList>
    </citation>
    <scope>NUCLEOTIDE SEQUENCE [LARGE SCALE GENOMIC DNA]</scope>
    <source>
        <strain evidence="2 3">70-3</strain>
    </source>
</reference>